<evidence type="ECO:0000256" key="4">
    <source>
        <dbReference type="ARBA" id="ARBA00022989"/>
    </source>
</evidence>
<feature type="transmembrane region" description="Helical" evidence="6">
    <location>
        <begin position="114"/>
        <end position="135"/>
    </location>
</feature>
<evidence type="ECO:0000256" key="1">
    <source>
        <dbReference type="ARBA" id="ARBA00004141"/>
    </source>
</evidence>
<keyword evidence="5 6" id="KW-0472">Membrane</keyword>
<proteinExistence type="predicted"/>
<gene>
    <name evidence="8" type="ORF">PMPD1_2688</name>
</gene>
<feature type="transmembrane region" description="Helical" evidence="6">
    <location>
        <begin position="89"/>
        <end position="108"/>
    </location>
</feature>
<feature type="transmembrane region" description="Helical" evidence="6">
    <location>
        <begin position="339"/>
        <end position="358"/>
    </location>
</feature>
<feature type="transmembrane region" description="Helical" evidence="6">
    <location>
        <begin position="58"/>
        <end position="82"/>
    </location>
</feature>
<dbReference type="FunFam" id="1.20.1250.20:FF:000018">
    <property type="entry name" value="MFS transporter permease"/>
    <property type="match status" value="1"/>
</dbReference>
<feature type="transmembrane region" description="Helical" evidence="6">
    <location>
        <begin position="313"/>
        <end position="333"/>
    </location>
</feature>
<dbReference type="SUPFAM" id="SSF103473">
    <property type="entry name" value="MFS general substrate transporter"/>
    <property type="match status" value="1"/>
</dbReference>
<feature type="transmembrane region" description="Helical" evidence="6">
    <location>
        <begin position="20"/>
        <end position="38"/>
    </location>
</feature>
<dbReference type="KEGG" id="pmak:PMPD1_2688"/>
<sequence>MQKNAEIAEIDPTALFHKIAWRLVPLFVLCFVVAYFDRVNISFAKLQMQSQLDLSNSAYGLGAALFFVGYLLFEIPSNLILVRVGARRWIARIMISWGLASMAMMLVHNETLFYALRFILGACEAGFVPGVVYYFTQWFTAEQRGRVNAFFFSSSALSGIIGGPLSGGVLKYMDGLASLAGWQWLFLVEGIPSLILGLVVWRFLDDKVADARWLRPAEKQRLTEIIAAEQQHASHHLFRHALASPATWLLSLAYIGMCAGVYGIFFWMPQLVHSAGTVDPFIIGLLTILPNLAALIGSVLIGRHSDKRNERRWHLFACLAAGTLGYIGCGVFANATLPLVGSLMIAMTGLVSAFGLFWTLPPRIMSDQAAAGGVALINSLGQLGGVFAPWLVGWVRDQTGSATVGLYTIAVICALTALLLTWGIRFGHARKLPLSEAERR</sequence>
<name>A0A6M8UA85_9GAMM</name>
<evidence type="ECO:0000256" key="2">
    <source>
        <dbReference type="ARBA" id="ARBA00022448"/>
    </source>
</evidence>
<feature type="transmembrane region" description="Helical" evidence="6">
    <location>
        <begin position="280"/>
        <end position="301"/>
    </location>
</feature>
<dbReference type="GO" id="GO:0016020">
    <property type="term" value="C:membrane"/>
    <property type="evidence" value="ECO:0007669"/>
    <property type="project" value="UniProtKB-SubCell"/>
</dbReference>
<evidence type="ECO:0000256" key="5">
    <source>
        <dbReference type="ARBA" id="ARBA00023136"/>
    </source>
</evidence>
<dbReference type="RefSeq" id="WP_173634557.1">
    <property type="nucleotide sequence ID" value="NZ_CP054212.1"/>
</dbReference>
<evidence type="ECO:0000313" key="8">
    <source>
        <dbReference type="EMBL" id="QKJ87628.1"/>
    </source>
</evidence>
<dbReference type="PANTHER" id="PTHR43791:SF36">
    <property type="entry name" value="TRANSPORTER, PUTATIVE (AFU_ORTHOLOGUE AFUA_6G08340)-RELATED"/>
    <property type="match status" value="1"/>
</dbReference>
<reference evidence="8 9" key="1">
    <citation type="submission" date="2020-06" db="EMBL/GenBank/DDBJ databases">
        <title>Genome sequence of Paramixta manurensis strain PD-1.</title>
        <authorList>
            <person name="Lee C.W."/>
            <person name="Kim J."/>
        </authorList>
    </citation>
    <scope>NUCLEOTIDE SEQUENCE [LARGE SCALE GENOMIC DNA]</scope>
    <source>
        <strain evidence="8 9">PD-1</strain>
    </source>
</reference>
<feature type="domain" description="Major facilitator superfamily (MFS) profile" evidence="7">
    <location>
        <begin position="23"/>
        <end position="425"/>
    </location>
</feature>
<dbReference type="Gene3D" id="1.20.1250.20">
    <property type="entry name" value="MFS general substrate transporter like domains"/>
    <property type="match status" value="2"/>
</dbReference>
<dbReference type="EMBL" id="CP054212">
    <property type="protein sequence ID" value="QKJ87628.1"/>
    <property type="molecule type" value="Genomic_DNA"/>
</dbReference>
<feature type="transmembrane region" description="Helical" evidence="6">
    <location>
        <begin position="404"/>
        <end position="424"/>
    </location>
</feature>
<dbReference type="Pfam" id="PF07690">
    <property type="entry name" value="MFS_1"/>
    <property type="match status" value="1"/>
</dbReference>
<evidence type="ECO:0000313" key="9">
    <source>
        <dbReference type="Proteomes" id="UP000505325"/>
    </source>
</evidence>
<feature type="transmembrane region" description="Helical" evidence="6">
    <location>
        <begin position="182"/>
        <end position="204"/>
    </location>
</feature>
<accession>A0A6M8UA85</accession>
<dbReference type="InterPro" id="IPR036259">
    <property type="entry name" value="MFS_trans_sf"/>
</dbReference>
<dbReference type="GO" id="GO:0022857">
    <property type="term" value="F:transmembrane transporter activity"/>
    <property type="evidence" value="ECO:0007669"/>
    <property type="project" value="InterPro"/>
</dbReference>
<dbReference type="PANTHER" id="PTHR43791">
    <property type="entry name" value="PERMEASE-RELATED"/>
    <property type="match status" value="1"/>
</dbReference>
<dbReference type="PROSITE" id="PS50850">
    <property type="entry name" value="MFS"/>
    <property type="match status" value="1"/>
</dbReference>
<dbReference type="AlphaFoldDB" id="A0A6M8UA85"/>
<evidence type="ECO:0000259" key="7">
    <source>
        <dbReference type="PROSITE" id="PS50850"/>
    </source>
</evidence>
<keyword evidence="2" id="KW-0813">Transport</keyword>
<keyword evidence="4 6" id="KW-1133">Transmembrane helix</keyword>
<dbReference type="InterPro" id="IPR011701">
    <property type="entry name" value="MFS"/>
</dbReference>
<protein>
    <submittedName>
        <fullName evidence="8">MFS transporter</fullName>
    </submittedName>
</protein>
<evidence type="ECO:0000256" key="3">
    <source>
        <dbReference type="ARBA" id="ARBA00022692"/>
    </source>
</evidence>
<dbReference type="CDD" id="cd17319">
    <property type="entry name" value="MFS_ExuT_GudP_like"/>
    <property type="match status" value="1"/>
</dbReference>
<evidence type="ECO:0000256" key="6">
    <source>
        <dbReference type="SAM" id="Phobius"/>
    </source>
</evidence>
<organism evidence="8 9">
    <name type="scientific">Paramixta manurensis</name>
    <dbReference type="NCBI Taxonomy" id="2740817"/>
    <lineage>
        <taxon>Bacteria</taxon>
        <taxon>Pseudomonadati</taxon>
        <taxon>Pseudomonadota</taxon>
        <taxon>Gammaproteobacteria</taxon>
        <taxon>Enterobacterales</taxon>
        <taxon>Erwiniaceae</taxon>
        <taxon>Paramixta</taxon>
    </lineage>
</organism>
<feature type="transmembrane region" description="Helical" evidence="6">
    <location>
        <begin position="147"/>
        <end position="170"/>
    </location>
</feature>
<comment type="subcellular location">
    <subcellularLocation>
        <location evidence="1">Membrane</location>
        <topology evidence="1">Multi-pass membrane protein</topology>
    </subcellularLocation>
</comment>
<keyword evidence="9" id="KW-1185">Reference proteome</keyword>
<feature type="transmembrane region" description="Helical" evidence="6">
    <location>
        <begin position="370"/>
        <end position="392"/>
    </location>
</feature>
<feature type="transmembrane region" description="Helical" evidence="6">
    <location>
        <begin position="246"/>
        <end position="268"/>
    </location>
</feature>
<dbReference type="Proteomes" id="UP000505325">
    <property type="component" value="Chromosome"/>
</dbReference>
<dbReference type="InterPro" id="IPR020846">
    <property type="entry name" value="MFS_dom"/>
</dbReference>
<keyword evidence="3 6" id="KW-0812">Transmembrane</keyword>